<dbReference type="InterPro" id="IPR004516">
    <property type="entry name" value="HisRS/HisZ"/>
</dbReference>
<dbReference type="EC" id="6.1.1.21" evidence="8"/>
<dbReference type="EMBL" id="LCCN01000002">
    <property type="protein sequence ID" value="KKS33106.1"/>
    <property type="molecule type" value="Genomic_DNA"/>
</dbReference>
<evidence type="ECO:0000256" key="2">
    <source>
        <dbReference type="ARBA" id="ARBA00022598"/>
    </source>
</evidence>
<dbReference type="AlphaFoldDB" id="A0A0G1AG95"/>
<keyword evidence="3 8" id="KW-0547">Nucleotide-binding</keyword>
<dbReference type="PIRSF" id="PIRSF001549">
    <property type="entry name" value="His-tRNA_synth"/>
    <property type="match status" value="1"/>
</dbReference>
<dbReference type="CDD" id="cd00859">
    <property type="entry name" value="HisRS_anticodon"/>
    <property type="match status" value="1"/>
</dbReference>
<dbReference type="Proteomes" id="UP000034160">
    <property type="component" value="Unassembled WGS sequence"/>
</dbReference>
<keyword evidence="5 8" id="KW-0648">Protein biosynthesis</keyword>
<comment type="subunit">
    <text evidence="8">Homodimer.</text>
</comment>
<evidence type="ECO:0000256" key="4">
    <source>
        <dbReference type="ARBA" id="ARBA00022840"/>
    </source>
</evidence>
<dbReference type="InterPro" id="IPR045864">
    <property type="entry name" value="aa-tRNA-synth_II/BPL/LPL"/>
</dbReference>
<keyword evidence="4 8" id="KW-0067">ATP-binding</keyword>
<organism evidence="11 12">
    <name type="scientific">Candidatus Amesbacteria bacterium GW2011_GWA2_42_12</name>
    <dbReference type="NCBI Taxonomy" id="1618356"/>
    <lineage>
        <taxon>Bacteria</taxon>
        <taxon>Candidatus Amesiibacteriota</taxon>
    </lineage>
</organism>
<dbReference type="PATRIC" id="fig|1618356.3.peg.171"/>
<dbReference type="GO" id="GO:0006427">
    <property type="term" value="P:histidyl-tRNA aminoacylation"/>
    <property type="evidence" value="ECO:0007669"/>
    <property type="project" value="UniProtKB-UniRule"/>
</dbReference>
<dbReference type="CDD" id="cd00773">
    <property type="entry name" value="HisRS-like_core"/>
    <property type="match status" value="1"/>
</dbReference>
<feature type="domain" description="Aminoacyl-transfer RNA synthetases class-II family profile" evidence="10">
    <location>
        <begin position="1"/>
        <end position="321"/>
    </location>
</feature>
<reference evidence="11 12" key="1">
    <citation type="journal article" date="2015" name="Nature">
        <title>rRNA introns, odd ribosomes, and small enigmatic genomes across a large radiation of phyla.</title>
        <authorList>
            <person name="Brown C.T."/>
            <person name="Hug L.A."/>
            <person name="Thomas B.C."/>
            <person name="Sharon I."/>
            <person name="Castelle C.J."/>
            <person name="Singh A."/>
            <person name="Wilkins M.J."/>
            <person name="Williams K.H."/>
            <person name="Banfield J.F."/>
        </authorList>
    </citation>
    <scope>NUCLEOTIDE SEQUENCE [LARGE SCALE GENOMIC DNA]</scope>
</reference>
<protein>
    <recommendedName>
        <fullName evidence="8">Histidine--tRNA ligase</fullName>
        <ecNumber evidence="8">6.1.1.21</ecNumber>
    </recommendedName>
    <alternativeName>
        <fullName evidence="8">Histidyl-tRNA synthetase</fullName>
        <shortName evidence="8">HisRS</shortName>
    </alternativeName>
</protein>
<evidence type="ECO:0000256" key="8">
    <source>
        <dbReference type="HAMAP-Rule" id="MF_00127"/>
    </source>
</evidence>
<comment type="subcellular location">
    <subcellularLocation>
        <location evidence="8">Cytoplasm</location>
    </subcellularLocation>
</comment>
<dbReference type="GO" id="GO:0005737">
    <property type="term" value="C:cytoplasm"/>
    <property type="evidence" value="ECO:0007669"/>
    <property type="project" value="UniProtKB-SubCell"/>
</dbReference>
<dbReference type="SUPFAM" id="SSF52954">
    <property type="entry name" value="Class II aaRS ABD-related"/>
    <property type="match status" value="1"/>
</dbReference>
<feature type="binding site" evidence="9">
    <location>
        <position position="108"/>
    </location>
    <ligand>
        <name>L-histidine</name>
        <dbReference type="ChEBI" id="CHEBI:57595"/>
    </ligand>
</feature>
<feature type="binding site" evidence="9">
    <location>
        <begin position="79"/>
        <end position="81"/>
    </location>
    <ligand>
        <name>L-histidine</name>
        <dbReference type="ChEBI" id="CHEBI:57595"/>
    </ligand>
</feature>
<evidence type="ECO:0000256" key="5">
    <source>
        <dbReference type="ARBA" id="ARBA00022917"/>
    </source>
</evidence>
<dbReference type="STRING" id="1618356.UU93_C0002G0034"/>
<feature type="binding site" evidence="9">
    <location>
        <begin position="246"/>
        <end position="247"/>
    </location>
    <ligand>
        <name>L-histidine</name>
        <dbReference type="ChEBI" id="CHEBI:57595"/>
    </ligand>
</feature>
<evidence type="ECO:0000256" key="7">
    <source>
        <dbReference type="ARBA" id="ARBA00047639"/>
    </source>
</evidence>
<dbReference type="InterPro" id="IPR033656">
    <property type="entry name" value="HisRS_anticodon"/>
</dbReference>
<feature type="binding site" evidence="9">
    <location>
        <position position="126"/>
    </location>
    <ligand>
        <name>L-histidine</name>
        <dbReference type="ChEBI" id="CHEBI:57595"/>
    </ligand>
</feature>
<dbReference type="GO" id="GO:0005524">
    <property type="term" value="F:ATP binding"/>
    <property type="evidence" value="ECO:0007669"/>
    <property type="project" value="UniProtKB-UniRule"/>
</dbReference>
<dbReference type="InterPro" id="IPR015807">
    <property type="entry name" value="His-tRNA-ligase"/>
</dbReference>
<dbReference type="InterPro" id="IPR036621">
    <property type="entry name" value="Anticodon-bd_dom_sf"/>
</dbReference>
<comment type="caution">
    <text evidence="11">The sequence shown here is derived from an EMBL/GenBank/DDBJ whole genome shotgun (WGS) entry which is preliminary data.</text>
</comment>
<evidence type="ECO:0000313" key="12">
    <source>
        <dbReference type="Proteomes" id="UP000034160"/>
    </source>
</evidence>
<dbReference type="HAMAP" id="MF_00127">
    <property type="entry name" value="His_tRNA_synth"/>
    <property type="match status" value="1"/>
</dbReference>
<dbReference type="InterPro" id="IPR004154">
    <property type="entry name" value="Anticodon-bd"/>
</dbReference>
<dbReference type="Pfam" id="PF03129">
    <property type="entry name" value="HGTP_anticodon"/>
    <property type="match status" value="1"/>
</dbReference>
<dbReference type="InterPro" id="IPR006195">
    <property type="entry name" value="aa-tRNA-synth_II"/>
</dbReference>
<feature type="binding site" evidence="9">
    <location>
        <position position="242"/>
    </location>
    <ligand>
        <name>L-histidine</name>
        <dbReference type="ChEBI" id="CHEBI:57595"/>
    </ligand>
</feature>
<feature type="binding site" evidence="9">
    <location>
        <position position="122"/>
    </location>
    <ligand>
        <name>L-histidine</name>
        <dbReference type="ChEBI" id="CHEBI:57595"/>
    </ligand>
</feature>
<dbReference type="Pfam" id="PF13393">
    <property type="entry name" value="tRNA-synt_His"/>
    <property type="match status" value="1"/>
</dbReference>
<dbReference type="NCBIfam" id="TIGR00442">
    <property type="entry name" value="hisS"/>
    <property type="match status" value="1"/>
</dbReference>
<sequence length="411" mass="45998">MYKPQTLKGFRDFLPQTMAIRSRVINILRGVFEKYGFSELQTPTLEYAEVLTGKYGQEAEKLMYLFKDPGEREVGLKYDMTVPLARVMAQYPNLPKPFKRYQIQPAFRAENTQKSRYREFYQCDVDTIGTASLLADAEILAIISDALTALGFTEFKIRVNSRQILFGITKDLSVLQTIDKLDKKSIDEVKQELSQKGLTSDEIQNIFSSLDSAKPDENLQQVIDLAQKMGAKNVQFDPRLVRGLDYYTGAIFETFVTEPKIGSITGGGRYDNLIKSLGGPDLPAVGTTLGLDRICDVIEELNLWPDLSSTSTQVLVTIFSPDLASKSIELSTKLRMAGVGVELYPDDRIKLEKQLKYASQKGIPYVAILGPEEIAKNQVTVKNLSTGEQKTIPNSEDSLSPELFAPSFLLR</sequence>
<name>A0A0G1AG95_9BACT</name>
<evidence type="ECO:0000256" key="6">
    <source>
        <dbReference type="ARBA" id="ARBA00023146"/>
    </source>
</evidence>
<evidence type="ECO:0000259" key="10">
    <source>
        <dbReference type="PROSITE" id="PS50862"/>
    </source>
</evidence>
<dbReference type="PROSITE" id="PS50862">
    <property type="entry name" value="AA_TRNA_LIGASE_II"/>
    <property type="match status" value="1"/>
</dbReference>
<dbReference type="PANTHER" id="PTHR11476:SF7">
    <property type="entry name" value="HISTIDINE--TRNA LIGASE"/>
    <property type="match status" value="1"/>
</dbReference>
<evidence type="ECO:0000256" key="9">
    <source>
        <dbReference type="PIRSR" id="PIRSR001549-1"/>
    </source>
</evidence>
<dbReference type="PANTHER" id="PTHR11476">
    <property type="entry name" value="HISTIDYL-TRNA SYNTHETASE"/>
    <property type="match status" value="1"/>
</dbReference>
<keyword evidence="2 8" id="KW-0436">Ligase</keyword>
<comment type="catalytic activity">
    <reaction evidence="7 8">
        <text>tRNA(His) + L-histidine + ATP = L-histidyl-tRNA(His) + AMP + diphosphate + H(+)</text>
        <dbReference type="Rhea" id="RHEA:17313"/>
        <dbReference type="Rhea" id="RHEA-COMP:9665"/>
        <dbReference type="Rhea" id="RHEA-COMP:9689"/>
        <dbReference type="ChEBI" id="CHEBI:15378"/>
        <dbReference type="ChEBI" id="CHEBI:30616"/>
        <dbReference type="ChEBI" id="CHEBI:33019"/>
        <dbReference type="ChEBI" id="CHEBI:57595"/>
        <dbReference type="ChEBI" id="CHEBI:78442"/>
        <dbReference type="ChEBI" id="CHEBI:78527"/>
        <dbReference type="ChEBI" id="CHEBI:456215"/>
        <dbReference type="EC" id="6.1.1.21"/>
    </reaction>
</comment>
<keyword evidence="8" id="KW-0963">Cytoplasm</keyword>
<dbReference type="InterPro" id="IPR041715">
    <property type="entry name" value="HisRS-like_core"/>
</dbReference>
<dbReference type="Gene3D" id="3.40.50.800">
    <property type="entry name" value="Anticodon-binding domain"/>
    <property type="match status" value="1"/>
</dbReference>
<dbReference type="GO" id="GO:0004821">
    <property type="term" value="F:histidine-tRNA ligase activity"/>
    <property type="evidence" value="ECO:0007669"/>
    <property type="project" value="UniProtKB-UniRule"/>
</dbReference>
<evidence type="ECO:0000256" key="3">
    <source>
        <dbReference type="ARBA" id="ARBA00022741"/>
    </source>
</evidence>
<proteinExistence type="inferred from homology"/>
<keyword evidence="6 8" id="KW-0030">Aminoacyl-tRNA synthetase</keyword>
<gene>
    <name evidence="8" type="primary">hisS</name>
    <name evidence="11" type="ORF">UU93_C0002G0034</name>
</gene>
<evidence type="ECO:0000313" key="11">
    <source>
        <dbReference type="EMBL" id="KKS33106.1"/>
    </source>
</evidence>
<comment type="similarity">
    <text evidence="1 8">Belongs to the class-II aminoacyl-tRNA synthetase family.</text>
</comment>
<dbReference type="SUPFAM" id="SSF55681">
    <property type="entry name" value="Class II aaRS and biotin synthetases"/>
    <property type="match status" value="1"/>
</dbReference>
<dbReference type="Gene3D" id="3.30.930.10">
    <property type="entry name" value="Bira Bifunctional Protein, Domain 2"/>
    <property type="match status" value="1"/>
</dbReference>
<evidence type="ECO:0000256" key="1">
    <source>
        <dbReference type="ARBA" id="ARBA00008226"/>
    </source>
</evidence>
<accession>A0A0G1AG95</accession>